<dbReference type="Gene3D" id="3.40.50.300">
    <property type="entry name" value="P-loop containing nucleotide triphosphate hydrolases"/>
    <property type="match status" value="1"/>
</dbReference>
<evidence type="ECO:0000313" key="7">
    <source>
        <dbReference type="EMBL" id="QHS98303.1"/>
    </source>
</evidence>
<dbReference type="PROSITE" id="PS51786">
    <property type="entry name" value="LON_PROTEOLYTIC"/>
    <property type="match status" value="1"/>
</dbReference>
<dbReference type="EMBL" id="MN739314">
    <property type="protein sequence ID" value="QHS98303.1"/>
    <property type="molecule type" value="Genomic_DNA"/>
</dbReference>
<dbReference type="GO" id="GO:0006515">
    <property type="term" value="P:protein quality control for misfolded or incompletely synthesized proteins"/>
    <property type="evidence" value="ECO:0007669"/>
    <property type="project" value="TreeGrafter"/>
</dbReference>
<dbReference type="GO" id="GO:0016887">
    <property type="term" value="F:ATP hydrolysis activity"/>
    <property type="evidence" value="ECO:0007669"/>
    <property type="project" value="InterPro"/>
</dbReference>
<dbReference type="Pfam" id="PF22667">
    <property type="entry name" value="Lon_lid"/>
    <property type="match status" value="1"/>
</dbReference>
<dbReference type="PROSITE" id="PS01046">
    <property type="entry name" value="LON_SER"/>
    <property type="match status" value="1"/>
</dbReference>
<dbReference type="Gene3D" id="1.10.8.60">
    <property type="match status" value="1"/>
</dbReference>
<proteinExistence type="predicted"/>
<dbReference type="GO" id="GO:0004176">
    <property type="term" value="F:ATP-dependent peptidase activity"/>
    <property type="evidence" value="ECO:0007669"/>
    <property type="project" value="InterPro"/>
</dbReference>
<feature type="domain" description="Lon proteolytic" evidence="6">
    <location>
        <begin position="852"/>
        <end position="1047"/>
    </location>
</feature>
<keyword evidence="3" id="KW-0378">Hydrolase</keyword>
<dbReference type="PANTHER" id="PTHR43718:SF2">
    <property type="entry name" value="LON PROTEASE HOMOLOG, MITOCHONDRIAL"/>
    <property type="match status" value="1"/>
</dbReference>
<dbReference type="InterPro" id="IPR003959">
    <property type="entry name" value="ATPase_AAA_core"/>
</dbReference>
<dbReference type="SUPFAM" id="SSF54211">
    <property type="entry name" value="Ribosomal protein S5 domain 2-like"/>
    <property type="match status" value="1"/>
</dbReference>
<evidence type="ECO:0000256" key="4">
    <source>
        <dbReference type="ARBA" id="ARBA00022825"/>
    </source>
</evidence>
<dbReference type="SUPFAM" id="SSF52540">
    <property type="entry name" value="P-loop containing nucleoside triphosphate hydrolases"/>
    <property type="match status" value="1"/>
</dbReference>
<dbReference type="InterPro" id="IPR008269">
    <property type="entry name" value="Lon_proteolytic"/>
</dbReference>
<dbReference type="PRINTS" id="PR00830">
    <property type="entry name" value="ENDOLAPTASE"/>
</dbReference>
<reference evidence="7" key="1">
    <citation type="journal article" date="2020" name="Nature">
        <title>Giant virus diversity and host interactions through global metagenomics.</title>
        <authorList>
            <person name="Schulz F."/>
            <person name="Roux S."/>
            <person name="Paez-Espino D."/>
            <person name="Jungbluth S."/>
            <person name="Walsh D.A."/>
            <person name="Denef V.J."/>
            <person name="McMahon K.D."/>
            <person name="Konstantinidis K.T."/>
            <person name="Eloe-Fadrosh E.A."/>
            <person name="Kyrpides N.C."/>
            <person name="Woyke T."/>
        </authorList>
    </citation>
    <scope>NUCLEOTIDE SEQUENCE</scope>
    <source>
        <strain evidence="7">GVMAG-M-3300020182-84</strain>
    </source>
</reference>
<dbReference type="InterPro" id="IPR014721">
    <property type="entry name" value="Ribsml_uS5_D2-typ_fold_subgr"/>
</dbReference>
<organism evidence="7">
    <name type="scientific">viral metagenome</name>
    <dbReference type="NCBI Taxonomy" id="1070528"/>
    <lineage>
        <taxon>unclassified sequences</taxon>
        <taxon>metagenomes</taxon>
        <taxon>organismal metagenomes</taxon>
    </lineage>
</organism>
<evidence type="ECO:0000259" key="6">
    <source>
        <dbReference type="PROSITE" id="PS51786"/>
    </source>
</evidence>
<accession>A0A6C0C448</accession>
<dbReference type="InterPro" id="IPR020568">
    <property type="entry name" value="Ribosomal_Su5_D2-typ_SF"/>
</dbReference>
<dbReference type="InterPro" id="IPR027065">
    <property type="entry name" value="Lon_Prtase"/>
</dbReference>
<evidence type="ECO:0000256" key="1">
    <source>
        <dbReference type="ARBA" id="ARBA00022670"/>
    </source>
</evidence>
<keyword evidence="2" id="KW-0547">Nucleotide-binding</keyword>
<evidence type="ECO:0000256" key="3">
    <source>
        <dbReference type="ARBA" id="ARBA00022801"/>
    </source>
</evidence>
<evidence type="ECO:0000256" key="5">
    <source>
        <dbReference type="ARBA" id="ARBA00022840"/>
    </source>
</evidence>
<keyword evidence="5" id="KW-0067">ATP-binding</keyword>
<dbReference type="Pfam" id="PF05362">
    <property type="entry name" value="Lon_C"/>
    <property type="match status" value="1"/>
</dbReference>
<dbReference type="InterPro" id="IPR054594">
    <property type="entry name" value="Lon_lid"/>
</dbReference>
<dbReference type="GO" id="GO:0004252">
    <property type="term" value="F:serine-type endopeptidase activity"/>
    <property type="evidence" value="ECO:0007669"/>
    <property type="project" value="InterPro"/>
</dbReference>
<dbReference type="AlphaFoldDB" id="A0A6C0C448"/>
<keyword evidence="1" id="KW-0645">Protease</keyword>
<protein>
    <recommendedName>
        <fullName evidence="6">Lon proteolytic domain-containing protein</fullName>
    </recommendedName>
</protein>
<keyword evidence="4" id="KW-0720">Serine protease</keyword>
<dbReference type="InterPro" id="IPR027417">
    <property type="entry name" value="P-loop_NTPase"/>
</dbReference>
<dbReference type="Pfam" id="PF00004">
    <property type="entry name" value="AAA"/>
    <property type="match status" value="1"/>
</dbReference>
<dbReference type="InterPro" id="IPR008268">
    <property type="entry name" value="Peptidase_S16_AS"/>
</dbReference>
<dbReference type="GO" id="GO:0005524">
    <property type="term" value="F:ATP binding"/>
    <property type="evidence" value="ECO:0007669"/>
    <property type="project" value="UniProtKB-KW"/>
</dbReference>
<sequence>MQNNFQFHELFDQDTDNFKEFYKKHREIVKDIIINTLISIKEKKLKGLFSENDINVSTKVLHDIIDKLDNISIKNTVEEFQNIIEKLSIIISGLGTNFLSDLLYIIGFHNVCENLDTIIESKYLLLKKHFSPSSFHIYPLSSKVNKQNNTMCNNKLCVDDISYEIQDNFECNESNNDDFKFFQRIYGIILTIHNFKTKKTVVINGVINDISCLHVNNEYIGYCYNEIRGLFEDDEIGKKILENATIQDLLIYSSSDFIKKKFSILNEINIVKKNKLDTTIDKFNEMSIINQRSMLVNLMLYNKQDDVLFICNILYEIIAMNSSINNNYTDLLLDSFPWGIKQMLKECARFSINYNHEMRKKYETHNISLEHQIYLLKVNDNVKEKALAKYKEVQSKNDDSMSKAKQYLEGLIKIPFEIFKEENVLILMKTINEDYIKLLKVMKVYDNSINIKNKYTNYEIMVGINNVINIIKDKVKYSIKQQLSKQTTHMINIILKELNKKYKITSFTTKSSKIDAIFNTIQYSDYDIIDNKINTHNSIKNSFSLINNINTNNSELKNGIQNMRDFLEDSIYSHKNAKTQLFKIIAQWINGKQSGYCFGFEGSPGIGKTSLAKNGLSGCLKDENGVDRPFSFIQLGGSSNGSSLEGHSYTYMNSTWGRIVDILMESKCMNPIIYIDELDKVSATEQGKEIIGILTHIIDYTQNSCFQDKYFSGIDIDLSKVLFIFSYNDPNKIDKILLDRIHRIKFDNLTTEDKVVIVKKYLLPDINKEMGFDNIVNINDDAIEYIIENYTCEPGIRKLKEIIFDVFGEINIEYLTNNDNSLDVPLELTIDVIENKYLSKYNKILSKRIHKEDMIGIINGLWANTLGKGGIIPIQAFYFPTISFLELKLTGLQGDVMKESMNVAKTLAWNLTKNTAKKKLITYFNNTKCQGLHIHCPEGSISKDGPSAGAAITIAIYSLLNDKKIPNDVAITGEITLDGNITAIGGLYEKISGGIKAGIKTFIVPAENKREYDEVVKKYQNKHIDINTKVNVNLVNHISDIFKILKL</sequence>
<dbReference type="Gene3D" id="3.30.230.10">
    <property type="match status" value="1"/>
</dbReference>
<name>A0A6C0C448_9ZZZZ</name>
<evidence type="ECO:0000256" key="2">
    <source>
        <dbReference type="ARBA" id="ARBA00022741"/>
    </source>
</evidence>
<dbReference type="PANTHER" id="PTHR43718">
    <property type="entry name" value="LON PROTEASE"/>
    <property type="match status" value="1"/>
</dbReference>